<reference evidence="4 5" key="1">
    <citation type="submission" date="2020-08" db="EMBL/GenBank/DDBJ databases">
        <title>Description of novel Flavobacterium F-392 isolate.</title>
        <authorList>
            <person name="Saticioglu I.B."/>
            <person name="Duman M."/>
            <person name="Altun S."/>
        </authorList>
    </citation>
    <scope>NUCLEOTIDE SEQUENCE [LARGE SCALE GENOMIC DNA]</scope>
    <source>
        <strain evidence="4 5">F-392</strain>
    </source>
</reference>
<evidence type="ECO:0000259" key="2">
    <source>
        <dbReference type="Pfam" id="PF03050"/>
    </source>
</evidence>
<dbReference type="InterPro" id="IPR004291">
    <property type="entry name" value="Transposase_IS66_central"/>
</dbReference>
<evidence type="ECO:0000259" key="3">
    <source>
        <dbReference type="Pfam" id="PF13482"/>
    </source>
</evidence>
<dbReference type="Pfam" id="PF01930">
    <property type="entry name" value="Cas_Cas4"/>
    <property type="match status" value="1"/>
</dbReference>
<dbReference type="AlphaFoldDB" id="A0A923N587"/>
<organism evidence="4 5">
    <name type="scientific">Flavobacterium muglaense</name>
    <dbReference type="NCBI Taxonomy" id="2764716"/>
    <lineage>
        <taxon>Bacteria</taxon>
        <taxon>Pseudomonadati</taxon>
        <taxon>Bacteroidota</taxon>
        <taxon>Flavobacteriia</taxon>
        <taxon>Flavobacteriales</taxon>
        <taxon>Flavobacteriaceae</taxon>
        <taxon>Flavobacterium</taxon>
    </lineage>
</organism>
<gene>
    <name evidence="4" type="ORF">H8R25_17665</name>
</gene>
<dbReference type="SUPFAM" id="SSF53098">
    <property type="entry name" value="Ribonuclease H-like"/>
    <property type="match status" value="1"/>
</dbReference>
<protein>
    <submittedName>
        <fullName evidence="4">TM0106 family RecB-like putative nuclease</fullName>
    </submittedName>
</protein>
<keyword evidence="5" id="KW-1185">Reference proteome</keyword>
<dbReference type="InterPro" id="IPR038720">
    <property type="entry name" value="YprB_RNase_H-like_dom"/>
</dbReference>
<dbReference type="EMBL" id="JACRUL010000093">
    <property type="protein sequence ID" value="MBC5846245.1"/>
    <property type="molecule type" value="Genomic_DNA"/>
</dbReference>
<evidence type="ECO:0000259" key="1">
    <source>
        <dbReference type="Pfam" id="PF01930"/>
    </source>
</evidence>
<proteinExistence type="predicted"/>
<evidence type="ECO:0000313" key="5">
    <source>
        <dbReference type="Proteomes" id="UP000641454"/>
    </source>
</evidence>
<dbReference type="Pfam" id="PF13482">
    <property type="entry name" value="RNase_H_2"/>
    <property type="match status" value="1"/>
</dbReference>
<dbReference type="InterPro" id="IPR052344">
    <property type="entry name" value="Transposase-related"/>
</dbReference>
<sequence length="885" mass="105188">MKITNEILHAIIHCNQKAFLKKVQENQLPKTEFQTVFETLKQRQQSVIQTKLSLDSDFHNIDYSSDLKFEKGKTQLQISFKNTEVDLRLDGIYYDQRNSFTPILISPFEKVQKSDKLFIALQSHYLKQNFNFKIEEAKIMFGNQQKTTKVKLSNLAKDIKRAITSIEQIKKSETPPVFYRISHCQICEFNQICSEKLQERDDLSLLGNLKPKEIEQKNNRGIFSVKQLSYTFRPKKNQYRRRKFLPELKALAIREQKVFIQKLPELEKKTTEIFFDIEGIPDRDFYYLIGVIIKTENSVTEYSFWADDVTEQQDKFIQFIDLMNTQNDFILYHYGSYEIQTLKRIAKKLPPLYQSRINKIIENSFNVLTLFSNDIYIPKYTNGLKDIANYLEFNWTDEKASGLLSIIWRYNWELNPTSNLKEKLTTYNIEDCKALIKVQEWLISLSENNDKTVLANSIKQQNIFKWGVTVFALEHFNEINAKAYFDYQRQHIFLRTERKVYTAISKTKQTSKKYNRIDKRINLFPDKCIKCNNKDIKIIRSSKKPQIDLVFMKSGIKKQVIEYQGGAYFCKKCRKNFMVEDMRRLPTYGHNLMLWSVNQKIQYKLSSESIVNVLKDSFSIKSSATQMTRFKEIIATKYEETYNEIIKKMSQSKLIHIDKTIARINEIDGYVWVFANYDSVYYQFMETREPDFLKELLQDFKGVLVSDFYTGYDSMECEQQKCLVHLIRDLNEDFMKHQLDEEFKQIISEFGNLLRDIIVTIDKYGLKKNHLNKHKKEVEKFYKKVILQEFESDLAISYQKRFIKYKEKLFLFLNHDGIPWNNNNAEHSIKPFAKWRKKISKSLTKKNIEHHLVLLSILQTCKYQGANFFDFLKSGEKSIYEYSEK</sequence>
<dbReference type="PANTHER" id="PTHR33678:SF2">
    <property type="match status" value="1"/>
</dbReference>
<name>A0A923N587_9FLAO</name>
<feature type="domain" description="Transposase IS66 central" evidence="2">
    <location>
        <begin position="589"/>
        <end position="841"/>
    </location>
</feature>
<dbReference type="NCBIfam" id="TIGR03491">
    <property type="entry name" value="TM0106 family RecB-like putative nuclease"/>
    <property type="match status" value="1"/>
</dbReference>
<dbReference type="InterPro" id="IPR022765">
    <property type="entry name" value="Dna2/Cas4_DUF83"/>
</dbReference>
<dbReference type="InterPro" id="IPR012337">
    <property type="entry name" value="RNaseH-like_sf"/>
</dbReference>
<comment type="caution">
    <text evidence="4">The sequence shown here is derived from an EMBL/GenBank/DDBJ whole genome shotgun (WGS) entry which is preliminary data.</text>
</comment>
<accession>A0A923N587</accession>
<evidence type="ECO:0000313" key="4">
    <source>
        <dbReference type="EMBL" id="MBC5846245.1"/>
    </source>
</evidence>
<feature type="domain" description="YprB ribonuclease H-like" evidence="3">
    <location>
        <begin position="273"/>
        <end position="442"/>
    </location>
</feature>
<feature type="domain" description="DUF83" evidence="1">
    <location>
        <begin position="68"/>
        <end position="194"/>
    </location>
</feature>
<dbReference type="InterPro" id="IPR019993">
    <property type="entry name" value="RecB_nuclease_TM0106_put"/>
</dbReference>
<dbReference type="Proteomes" id="UP000641454">
    <property type="component" value="Unassembled WGS sequence"/>
</dbReference>
<dbReference type="PANTHER" id="PTHR33678">
    <property type="entry name" value="BLL1576 PROTEIN"/>
    <property type="match status" value="1"/>
</dbReference>
<dbReference type="RefSeq" id="WP_187021724.1">
    <property type="nucleotide sequence ID" value="NZ_JACRUK010000092.1"/>
</dbReference>
<dbReference type="Pfam" id="PF03050">
    <property type="entry name" value="DDE_Tnp_IS66"/>
    <property type="match status" value="1"/>
</dbReference>